<dbReference type="InterPro" id="IPR029753">
    <property type="entry name" value="D-isomer_DH_CS"/>
</dbReference>
<dbReference type="AlphaFoldDB" id="X0QSQ4"/>
<dbReference type="PROSITE" id="PS00671">
    <property type="entry name" value="D_2_HYDROXYACID_DH_3"/>
    <property type="match status" value="1"/>
</dbReference>
<keyword evidence="2 4" id="KW-0560">Oxidoreductase</keyword>
<dbReference type="InterPro" id="IPR006140">
    <property type="entry name" value="D-isomer_DH_NAD-bd"/>
</dbReference>
<dbReference type="InterPro" id="IPR050857">
    <property type="entry name" value="D-2-hydroxyacid_DH"/>
</dbReference>
<sequence>MAKVFIAVKIPQEAESLLTNAKIEVQEHTGNLLISKQQLIAAVPDADVLITALSTQVDKDVIDAGKNLKLIANYGAGFNNIDVAYAKEKGIPVTNTPLVSTDSTAELAVALILAISRRVVEGDRLMQTKGFNGWAPLFFLGHQVSHKTLGIIGMGQIGQGVAKRLKGFDMEILYTQHHRLDPKVEKELNAKFVSFDEVVAKADYLTLHLPLSASTTHLINADVFKKMKKTAFLINAARGPIVDESALAKAIKDEDIAGAALDVYENEPNVNPELKNLNNVILEPHIGNATIEARDAMAQIVAENTIAIVAGKEPKYIVNK</sequence>
<reference evidence="7 8" key="1">
    <citation type="journal article" date="2015" name="Genome Announc.">
        <title>Expanding the biotechnology potential of lactobacilli through comparative genomics of 213 strains and associated genera.</title>
        <authorList>
            <person name="Sun Z."/>
            <person name="Harris H.M."/>
            <person name="McCann A."/>
            <person name="Guo C."/>
            <person name="Argimon S."/>
            <person name="Zhang W."/>
            <person name="Yang X."/>
            <person name="Jeffery I.B."/>
            <person name="Cooney J.C."/>
            <person name="Kagawa T.F."/>
            <person name="Liu W."/>
            <person name="Song Y."/>
            <person name="Salvetti E."/>
            <person name="Wrobel A."/>
            <person name="Rasinkangas P."/>
            <person name="Parkhill J."/>
            <person name="Rea M.C."/>
            <person name="O'Sullivan O."/>
            <person name="Ritari J."/>
            <person name="Douillard F.P."/>
            <person name="Paul Ross R."/>
            <person name="Yang R."/>
            <person name="Briner A.E."/>
            <person name="Felis G.E."/>
            <person name="de Vos W.M."/>
            <person name="Barrangou R."/>
            <person name="Klaenhammer T.R."/>
            <person name="Caufield P.W."/>
            <person name="Cui Y."/>
            <person name="Zhang H."/>
            <person name="O'Toole P.W."/>
        </authorList>
    </citation>
    <scope>NUCLEOTIDE SEQUENCE [LARGE SCALE GENOMIC DNA]</scope>
    <source>
        <strain evidence="7 8">DSM 18527</strain>
    </source>
</reference>
<comment type="caution">
    <text evidence="7">The sequence shown here is derived from an EMBL/GenBank/DDBJ whole genome shotgun (WGS) entry which is preliminary data.</text>
</comment>
<organism evidence="7 8">
    <name type="scientific">Agrilactobacillus composti DSM 18527 = JCM 14202</name>
    <dbReference type="NCBI Taxonomy" id="1423734"/>
    <lineage>
        <taxon>Bacteria</taxon>
        <taxon>Bacillati</taxon>
        <taxon>Bacillota</taxon>
        <taxon>Bacilli</taxon>
        <taxon>Lactobacillales</taxon>
        <taxon>Lactobacillaceae</taxon>
        <taxon>Agrilactobacillus</taxon>
    </lineage>
</organism>
<dbReference type="EMBL" id="AZGA01000014">
    <property type="protein sequence ID" value="KRM35562.1"/>
    <property type="molecule type" value="Genomic_DNA"/>
</dbReference>
<evidence type="ECO:0000256" key="4">
    <source>
        <dbReference type="RuleBase" id="RU003719"/>
    </source>
</evidence>
<dbReference type="RefSeq" id="WP_035455575.1">
    <property type="nucleotide sequence ID" value="NZ_AZGA01000014.1"/>
</dbReference>
<feature type="domain" description="D-isomer specific 2-hydroxyacid dehydrogenase catalytic" evidence="5">
    <location>
        <begin position="5"/>
        <end position="319"/>
    </location>
</feature>
<protein>
    <submittedName>
        <fullName evidence="7">Glyoxylate reductase</fullName>
    </submittedName>
</protein>
<accession>X0QSQ4</accession>
<dbReference type="Proteomes" id="UP000051236">
    <property type="component" value="Unassembled WGS sequence"/>
</dbReference>
<dbReference type="Gene3D" id="3.40.50.720">
    <property type="entry name" value="NAD(P)-binding Rossmann-like Domain"/>
    <property type="match status" value="2"/>
</dbReference>
<dbReference type="PATRIC" id="fig|1423734.3.peg.974"/>
<keyword evidence="8" id="KW-1185">Reference proteome</keyword>
<dbReference type="InterPro" id="IPR036291">
    <property type="entry name" value="NAD(P)-bd_dom_sf"/>
</dbReference>
<dbReference type="InterPro" id="IPR006139">
    <property type="entry name" value="D-isomer_2_OHA_DH_cat_dom"/>
</dbReference>
<dbReference type="Pfam" id="PF02826">
    <property type="entry name" value="2-Hacid_dh_C"/>
    <property type="match status" value="1"/>
</dbReference>
<dbReference type="OrthoDB" id="9805416at2"/>
<gene>
    <name evidence="7" type="ORF">FC83_GL000960</name>
</gene>
<dbReference type="CDD" id="cd12178">
    <property type="entry name" value="2-Hacid_dh_13"/>
    <property type="match status" value="1"/>
</dbReference>
<proteinExistence type="inferred from homology"/>
<evidence type="ECO:0000313" key="8">
    <source>
        <dbReference type="Proteomes" id="UP000051236"/>
    </source>
</evidence>
<dbReference type="FunFam" id="3.40.50.720:FF:000203">
    <property type="entry name" value="D-3-phosphoglycerate dehydrogenase (SerA)"/>
    <property type="match status" value="1"/>
</dbReference>
<dbReference type="GO" id="GO:0051287">
    <property type="term" value="F:NAD binding"/>
    <property type="evidence" value="ECO:0007669"/>
    <property type="project" value="InterPro"/>
</dbReference>
<dbReference type="STRING" id="1423734.FC83_GL000960"/>
<comment type="similarity">
    <text evidence="1 4">Belongs to the D-isomer specific 2-hydroxyacid dehydrogenase family.</text>
</comment>
<keyword evidence="3" id="KW-0520">NAD</keyword>
<evidence type="ECO:0000259" key="6">
    <source>
        <dbReference type="Pfam" id="PF02826"/>
    </source>
</evidence>
<dbReference type="Pfam" id="PF00389">
    <property type="entry name" value="2-Hacid_dh"/>
    <property type="match status" value="1"/>
</dbReference>
<name>X0QSQ4_9LACO</name>
<dbReference type="GO" id="GO:0016616">
    <property type="term" value="F:oxidoreductase activity, acting on the CH-OH group of donors, NAD or NADP as acceptor"/>
    <property type="evidence" value="ECO:0007669"/>
    <property type="project" value="InterPro"/>
</dbReference>
<evidence type="ECO:0000259" key="5">
    <source>
        <dbReference type="Pfam" id="PF00389"/>
    </source>
</evidence>
<dbReference type="SUPFAM" id="SSF51735">
    <property type="entry name" value="NAD(P)-binding Rossmann-fold domains"/>
    <property type="match status" value="1"/>
</dbReference>
<dbReference type="SUPFAM" id="SSF52283">
    <property type="entry name" value="Formate/glycerate dehydrogenase catalytic domain-like"/>
    <property type="match status" value="1"/>
</dbReference>
<feature type="domain" description="D-isomer specific 2-hydroxyacid dehydrogenase NAD-binding" evidence="6">
    <location>
        <begin position="109"/>
        <end position="287"/>
    </location>
</feature>
<evidence type="ECO:0000256" key="2">
    <source>
        <dbReference type="ARBA" id="ARBA00023002"/>
    </source>
</evidence>
<dbReference type="eggNOG" id="COG1052">
    <property type="taxonomic scope" value="Bacteria"/>
</dbReference>
<evidence type="ECO:0000313" key="7">
    <source>
        <dbReference type="EMBL" id="KRM35562.1"/>
    </source>
</evidence>
<dbReference type="PANTHER" id="PTHR42789">
    <property type="entry name" value="D-ISOMER SPECIFIC 2-HYDROXYACID DEHYDROGENASE FAMILY PROTEIN (AFU_ORTHOLOGUE AFUA_6G10090)"/>
    <property type="match status" value="1"/>
</dbReference>
<evidence type="ECO:0000256" key="3">
    <source>
        <dbReference type="ARBA" id="ARBA00023027"/>
    </source>
</evidence>
<dbReference type="PANTHER" id="PTHR42789:SF1">
    <property type="entry name" value="D-ISOMER SPECIFIC 2-HYDROXYACID DEHYDROGENASE FAMILY PROTEIN (AFU_ORTHOLOGUE AFUA_6G10090)"/>
    <property type="match status" value="1"/>
</dbReference>
<evidence type="ECO:0000256" key="1">
    <source>
        <dbReference type="ARBA" id="ARBA00005854"/>
    </source>
</evidence>